<dbReference type="Proteomes" id="UP000410492">
    <property type="component" value="Unassembled WGS sequence"/>
</dbReference>
<dbReference type="OrthoDB" id="8195535at2759"/>
<feature type="region of interest" description="Disordered" evidence="1">
    <location>
        <begin position="277"/>
        <end position="300"/>
    </location>
</feature>
<gene>
    <name evidence="3" type="ORF">CALMAC_LOCUS14831</name>
</gene>
<feature type="region of interest" description="Disordered" evidence="1">
    <location>
        <begin position="322"/>
        <end position="347"/>
    </location>
</feature>
<feature type="region of interest" description="Disordered" evidence="1">
    <location>
        <begin position="106"/>
        <end position="128"/>
    </location>
</feature>
<evidence type="ECO:0000256" key="1">
    <source>
        <dbReference type="SAM" id="MobiDB-lite"/>
    </source>
</evidence>
<feature type="region of interest" description="Disordered" evidence="1">
    <location>
        <begin position="556"/>
        <end position="585"/>
    </location>
</feature>
<evidence type="ECO:0000313" key="3">
    <source>
        <dbReference type="EMBL" id="VEN55736.1"/>
    </source>
</evidence>
<feature type="signal peptide" evidence="2">
    <location>
        <begin position="1"/>
        <end position="20"/>
    </location>
</feature>
<feature type="compositionally biased region" description="Basic residues" evidence="1">
    <location>
        <begin position="115"/>
        <end position="124"/>
    </location>
</feature>
<accession>A0A653D726</accession>
<dbReference type="EMBL" id="CAACVG010010410">
    <property type="protein sequence ID" value="VEN55736.1"/>
    <property type="molecule type" value="Genomic_DNA"/>
</dbReference>
<dbReference type="AlphaFoldDB" id="A0A653D726"/>
<evidence type="ECO:0000256" key="2">
    <source>
        <dbReference type="SAM" id="SignalP"/>
    </source>
</evidence>
<sequence>MKICLWIYTAVIFSSQCCRASPPLNPIRAPLEIISLNDVTPEDRRQIALFEKKIERKKRSGVGSTGFLIKVASTIGKGLGTKVGQVALASASAGVAAIGGFSMGSSQSKGGSKPKYYHHHPPQPHHHDEDCHYDHVPESYEHPHPQPSFDWWSVKKSILNTILQIVKAIKGSGIAIAGQLVKGSGKLVSASGQLVSYKGETITKLGKNIASSAVLVPFGSKHPPSGHGDYGHSAPSAPEAIYHHPPPSASGYHESYPPHGSHYHHDHDDIVVVKIPHHHHHHDHDHHEESKTPPISITHTGPSYANILGKLFQASLSSNPSAPQLYGHTATGEGHYAETPPPPSSHDLEVEHKLPLEPTKHTYQAESPVSNSYGVPFEQEPSYLHQHLDDYDVSASKDAPVAVKPGKYLQPPRNSISVPEKNTPGSDLEFPRPFGSEQNSDYLDVTNDTDSHRPLRVSTVQDLNYLYDTLNPKHPKNTKINNPRPVQFPSFSETSKVPNLEENVDYGAADLSGITKLQGKPFLLAAGDLDRYPYLQGASGSKHNIDFLRNQFTSSPSPYLQVPNKQDLPSQTDTTAQNSGGLNSGQYDVVSSVAYELGPDGPKRLT</sequence>
<proteinExistence type="predicted"/>
<feature type="chain" id="PRO_5024940851" evidence="2">
    <location>
        <begin position="21"/>
        <end position="606"/>
    </location>
</feature>
<name>A0A653D726_CALMS</name>
<keyword evidence="2" id="KW-0732">Signal</keyword>
<keyword evidence="4" id="KW-1185">Reference proteome</keyword>
<organism evidence="3 4">
    <name type="scientific">Callosobruchus maculatus</name>
    <name type="common">Southern cowpea weevil</name>
    <name type="synonym">Pulse bruchid</name>
    <dbReference type="NCBI Taxonomy" id="64391"/>
    <lineage>
        <taxon>Eukaryota</taxon>
        <taxon>Metazoa</taxon>
        <taxon>Ecdysozoa</taxon>
        <taxon>Arthropoda</taxon>
        <taxon>Hexapoda</taxon>
        <taxon>Insecta</taxon>
        <taxon>Pterygota</taxon>
        <taxon>Neoptera</taxon>
        <taxon>Endopterygota</taxon>
        <taxon>Coleoptera</taxon>
        <taxon>Polyphaga</taxon>
        <taxon>Cucujiformia</taxon>
        <taxon>Chrysomeloidea</taxon>
        <taxon>Chrysomelidae</taxon>
        <taxon>Bruchinae</taxon>
        <taxon>Bruchini</taxon>
        <taxon>Callosobruchus</taxon>
    </lineage>
</organism>
<protein>
    <submittedName>
        <fullName evidence="3">Uncharacterized protein</fullName>
    </submittedName>
</protein>
<feature type="region of interest" description="Disordered" evidence="1">
    <location>
        <begin position="403"/>
        <end position="439"/>
    </location>
</feature>
<reference evidence="3 4" key="1">
    <citation type="submission" date="2019-01" db="EMBL/GenBank/DDBJ databases">
        <authorList>
            <person name="Sayadi A."/>
        </authorList>
    </citation>
    <scope>NUCLEOTIDE SEQUENCE [LARGE SCALE GENOMIC DNA]</scope>
</reference>
<evidence type="ECO:0000313" key="4">
    <source>
        <dbReference type="Proteomes" id="UP000410492"/>
    </source>
</evidence>